<evidence type="ECO:0008006" key="4">
    <source>
        <dbReference type="Google" id="ProtNLM"/>
    </source>
</evidence>
<proteinExistence type="predicted"/>
<gene>
    <name evidence="2" type="ORF">IAB19_03955</name>
</gene>
<name>A0A9D9GSX3_9GAMM</name>
<evidence type="ECO:0000313" key="3">
    <source>
        <dbReference type="Proteomes" id="UP000823631"/>
    </source>
</evidence>
<accession>A0A9D9GSX3</accession>
<dbReference type="PROSITE" id="PS51257">
    <property type="entry name" value="PROKAR_LIPOPROTEIN"/>
    <property type="match status" value="1"/>
</dbReference>
<feature type="signal peptide" evidence="1">
    <location>
        <begin position="1"/>
        <end position="23"/>
    </location>
</feature>
<comment type="caution">
    <text evidence="2">The sequence shown here is derived from an EMBL/GenBank/DDBJ whole genome shotgun (WGS) entry which is preliminary data.</text>
</comment>
<reference evidence="2" key="2">
    <citation type="journal article" date="2021" name="PeerJ">
        <title>Extensive microbial diversity within the chicken gut microbiome revealed by metagenomics and culture.</title>
        <authorList>
            <person name="Gilroy R."/>
            <person name="Ravi A."/>
            <person name="Getino M."/>
            <person name="Pursley I."/>
            <person name="Horton D.L."/>
            <person name="Alikhan N.F."/>
            <person name="Baker D."/>
            <person name="Gharbi K."/>
            <person name="Hall N."/>
            <person name="Watson M."/>
            <person name="Adriaenssens E.M."/>
            <person name="Foster-Nyarko E."/>
            <person name="Jarju S."/>
            <person name="Secka A."/>
            <person name="Antonio M."/>
            <person name="Oren A."/>
            <person name="Chaudhuri R.R."/>
            <person name="La Ragione R."/>
            <person name="Hildebrand F."/>
            <person name="Pallen M.J."/>
        </authorList>
    </citation>
    <scope>NUCLEOTIDE SEQUENCE</scope>
    <source>
        <strain evidence="2">17213</strain>
    </source>
</reference>
<keyword evidence="1" id="KW-0732">Signal</keyword>
<evidence type="ECO:0000256" key="1">
    <source>
        <dbReference type="SAM" id="SignalP"/>
    </source>
</evidence>
<feature type="chain" id="PRO_5038899824" description="Lipoprotein" evidence="1">
    <location>
        <begin position="24"/>
        <end position="155"/>
    </location>
</feature>
<protein>
    <recommendedName>
        <fullName evidence="4">Lipoprotein</fullName>
    </recommendedName>
</protein>
<organism evidence="2 3">
    <name type="scientific">Candidatus Avisuccinivibrio stercorigallinarum</name>
    <dbReference type="NCBI Taxonomy" id="2840704"/>
    <lineage>
        <taxon>Bacteria</taxon>
        <taxon>Pseudomonadati</taxon>
        <taxon>Pseudomonadota</taxon>
        <taxon>Gammaproteobacteria</taxon>
        <taxon>Aeromonadales</taxon>
        <taxon>Succinivibrionaceae</taxon>
        <taxon>Succinivibrionaceae incertae sedis</taxon>
        <taxon>Candidatus Avisuccinivibrio</taxon>
    </lineage>
</organism>
<reference evidence="2" key="1">
    <citation type="submission" date="2020-10" db="EMBL/GenBank/DDBJ databases">
        <authorList>
            <person name="Gilroy R."/>
        </authorList>
    </citation>
    <scope>NUCLEOTIDE SEQUENCE</scope>
    <source>
        <strain evidence="2">17213</strain>
    </source>
</reference>
<dbReference type="EMBL" id="JADINH010000085">
    <property type="protein sequence ID" value="MBO8415521.1"/>
    <property type="molecule type" value="Genomic_DNA"/>
</dbReference>
<dbReference type="Proteomes" id="UP000823631">
    <property type="component" value="Unassembled WGS sequence"/>
</dbReference>
<sequence length="155" mass="16775">MPKFLKVLAAAACSALLLCACQALPEGAKRPDVSIDSVTIAAVDGVPGFKISCSMEHNSLTALPLQSTEITVFINGTMAARYQEPGNLRELPPNERLSLYYFVPASLLPEAAAYSLEYNRMLQLKASVLVHLSFEKDNESGFNPNATFEGIISHD</sequence>
<evidence type="ECO:0000313" key="2">
    <source>
        <dbReference type="EMBL" id="MBO8415521.1"/>
    </source>
</evidence>
<dbReference type="AlphaFoldDB" id="A0A9D9GSX3"/>